<evidence type="ECO:0000313" key="4">
    <source>
        <dbReference type="Proteomes" id="UP000274073"/>
    </source>
</evidence>
<protein>
    <submittedName>
        <fullName evidence="2">Uncharacterized protein</fullName>
    </submittedName>
</protein>
<sequence>MKQFYKSKSLLKLSFLFAVLFSVISVLNSCNNDDDDEEFTDHIVQFEAKIITNGPTPAPTPPVTGNFKAVVTQIGTSPSTTFNPTGTTWSSGDQFVSSSQSQLNLAANAVLPYADSELIVNIYVDGELAKTKKVVGSGEKNASTYYSFLEL</sequence>
<reference evidence="4 5" key="1">
    <citation type="submission" date="2018-11" db="EMBL/GenBank/DDBJ databases">
        <title>Proposal to divide the Flavobacteriaceae and reorganize its genera based on Amino Acid Identity values calculated from whole genome sequences.</title>
        <authorList>
            <person name="Nicholson A.C."/>
            <person name="Gulvik C.A."/>
            <person name="Whitney A.M."/>
            <person name="Humrighouse B.W."/>
            <person name="Bell M."/>
            <person name="Holmes B."/>
            <person name="Steigerwalt A.G."/>
            <person name="Villarma A."/>
            <person name="Sheth M."/>
            <person name="Batra D."/>
            <person name="Pryor J."/>
            <person name="Bernardet J.-F."/>
            <person name="Hugo C."/>
            <person name="Kampfer P."/>
            <person name="Newman J."/>
            <person name="McQuiston J.R."/>
        </authorList>
    </citation>
    <scope>NUCLEOTIDE SEQUENCE [LARGE SCALE GENOMIC DNA]</scope>
    <source>
        <strain evidence="2 4">G0207</strain>
        <strain evidence="3 5">H5143</strain>
    </source>
</reference>
<feature type="signal peptide" evidence="1">
    <location>
        <begin position="1"/>
        <end position="28"/>
    </location>
</feature>
<dbReference type="Proteomes" id="UP000281741">
    <property type="component" value="Chromosome"/>
</dbReference>
<dbReference type="AlphaFoldDB" id="A0A3G6MUD4"/>
<evidence type="ECO:0000313" key="5">
    <source>
        <dbReference type="Proteomes" id="UP000281741"/>
    </source>
</evidence>
<dbReference type="Proteomes" id="UP000274073">
    <property type="component" value="Chromosome"/>
</dbReference>
<feature type="chain" id="PRO_5044593516" evidence="1">
    <location>
        <begin position="29"/>
        <end position="151"/>
    </location>
</feature>
<organism evidence="2 4">
    <name type="scientific">Chryseobacterium shandongense</name>
    <dbReference type="NCBI Taxonomy" id="1493872"/>
    <lineage>
        <taxon>Bacteria</taxon>
        <taxon>Pseudomonadati</taxon>
        <taxon>Bacteroidota</taxon>
        <taxon>Flavobacteriia</taxon>
        <taxon>Flavobacteriales</taxon>
        <taxon>Weeksellaceae</taxon>
        <taxon>Chryseobacterium group</taxon>
        <taxon>Chryseobacterium</taxon>
    </lineage>
</organism>
<proteinExistence type="predicted"/>
<dbReference type="EMBL" id="CP033915">
    <property type="protein sequence ID" value="AZA89051.1"/>
    <property type="molecule type" value="Genomic_DNA"/>
</dbReference>
<dbReference type="OrthoDB" id="1273425at2"/>
<keyword evidence="1" id="KW-0732">Signal</keyword>
<accession>A0A3G6MUD4</accession>
<evidence type="ECO:0000313" key="3">
    <source>
        <dbReference type="EMBL" id="AZA97994.1"/>
    </source>
</evidence>
<name>A0A3G6MUD4_9FLAO</name>
<dbReference type="KEGG" id="csha:EG350_06305"/>
<dbReference type="EMBL" id="CP033912">
    <property type="protein sequence ID" value="AZA97994.1"/>
    <property type="molecule type" value="Genomic_DNA"/>
</dbReference>
<keyword evidence="5" id="KW-1185">Reference proteome</keyword>
<gene>
    <name evidence="2" type="ORF">EG349_18490</name>
    <name evidence="3" type="ORF">EG353_17195</name>
</gene>
<dbReference type="RefSeq" id="WP_123851116.1">
    <property type="nucleotide sequence ID" value="NZ_CP033912.1"/>
</dbReference>
<evidence type="ECO:0000256" key="1">
    <source>
        <dbReference type="SAM" id="SignalP"/>
    </source>
</evidence>
<evidence type="ECO:0000313" key="2">
    <source>
        <dbReference type="EMBL" id="AZA89051.1"/>
    </source>
</evidence>